<evidence type="ECO:0000259" key="3">
    <source>
        <dbReference type="Pfam" id="PF00296"/>
    </source>
</evidence>
<protein>
    <submittedName>
        <fullName evidence="4">LLM class flavin-dependent oxidoreductase</fullName>
    </submittedName>
</protein>
<dbReference type="InterPro" id="IPR011251">
    <property type="entry name" value="Luciferase-like_dom"/>
</dbReference>
<dbReference type="PANTHER" id="PTHR30137:SF8">
    <property type="entry name" value="BLR5498 PROTEIN"/>
    <property type="match status" value="1"/>
</dbReference>
<organism evidence="4 5">
    <name type="scientific">Amycolatopsis rubida</name>
    <dbReference type="NCBI Taxonomy" id="112413"/>
    <lineage>
        <taxon>Bacteria</taxon>
        <taxon>Bacillati</taxon>
        <taxon>Actinomycetota</taxon>
        <taxon>Actinomycetes</taxon>
        <taxon>Pseudonocardiales</taxon>
        <taxon>Pseudonocardiaceae</taxon>
        <taxon>Amycolatopsis</taxon>
    </lineage>
</organism>
<name>A0ABX0C165_9PSEU</name>
<dbReference type="InterPro" id="IPR036661">
    <property type="entry name" value="Luciferase-like_sf"/>
</dbReference>
<feature type="domain" description="Luciferase-like" evidence="3">
    <location>
        <begin position="23"/>
        <end position="253"/>
    </location>
</feature>
<dbReference type="PANTHER" id="PTHR30137">
    <property type="entry name" value="LUCIFERASE-LIKE MONOOXYGENASE"/>
    <property type="match status" value="1"/>
</dbReference>
<proteinExistence type="predicted"/>
<comment type="caution">
    <text evidence="4">The sequence shown here is derived from an EMBL/GenBank/DDBJ whole genome shotgun (WGS) entry which is preliminary data.</text>
</comment>
<dbReference type="Proteomes" id="UP000470404">
    <property type="component" value="Unassembled WGS sequence"/>
</dbReference>
<evidence type="ECO:0000313" key="5">
    <source>
        <dbReference type="Proteomes" id="UP000470404"/>
    </source>
</evidence>
<dbReference type="Gene3D" id="3.20.20.30">
    <property type="entry name" value="Luciferase-like domain"/>
    <property type="match status" value="1"/>
</dbReference>
<gene>
    <name evidence="4" type="ORF">G3I59_25140</name>
</gene>
<dbReference type="InterPro" id="IPR050766">
    <property type="entry name" value="Bact_Lucif_Oxidored"/>
</dbReference>
<keyword evidence="5" id="KW-1185">Reference proteome</keyword>
<accession>A0ABX0C165</accession>
<reference evidence="4 5" key="1">
    <citation type="submission" date="2020-01" db="EMBL/GenBank/DDBJ databases">
        <title>Insect and environment-associated Actinomycetes.</title>
        <authorList>
            <person name="Currrie C."/>
            <person name="Chevrette M."/>
            <person name="Carlson C."/>
            <person name="Stubbendieck R."/>
            <person name="Wendt-Pienkowski E."/>
        </authorList>
    </citation>
    <scope>NUCLEOTIDE SEQUENCE [LARGE SCALE GENOMIC DNA]</scope>
    <source>
        <strain evidence="4 5">SID8386</strain>
    </source>
</reference>
<evidence type="ECO:0000256" key="2">
    <source>
        <dbReference type="ARBA" id="ARBA00023033"/>
    </source>
</evidence>
<dbReference type="Pfam" id="PF00296">
    <property type="entry name" value="Bac_luciferase"/>
    <property type="match status" value="1"/>
</dbReference>
<dbReference type="EMBL" id="JAAGNC010000126">
    <property type="protein sequence ID" value="NEC58795.1"/>
    <property type="molecule type" value="Genomic_DNA"/>
</dbReference>
<sequence length="329" mass="35566">MTWMLRYDLRSAPGIGAPHDKLYPAVLEQSAWADRHGCDGFLFAEHHESPDGYLPSPAALAAAVAARTAHGRLLIVQTPLRDPFAMAEDIAVVDNISSGRVELLLTMGYVPAEFAFYGEQFAHRVGTFLEKSAVLLSLLAGERVHYRGRGGTVTPRPVQRPRPPVRFGGATPASARRAARMADAYMPMIPDPQLLEIYRDECARLGGTPLAYPFPGAGLSVIVTEDPERTWAVVAPCLRHDANSYARWRSAEPTASPYQTLSSDSEIRNSGLHSVVTPDECVSLARQVPAPASLLLHPLAGGVPPDVGWQSLHLFVDKVLPPLASGSPQ</sequence>
<dbReference type="SUPFAM" id="SSF51679">
    <property type="entry name" value="Bacterial luciferase-like"/>
    <property type="match status" value="1"/>
</dbReference>
<evidence type="ECO:0000313" key="4">
    <source>
        <dbReference type="EMBL" id="NEC58795.1"/>
    </source>
</evidence>
<keyword evidence="1" id="KW-0560">Oxidoreductase</keyword>
<keyword evidence="2" id="KW-0503">Monooxygenase</keyword>
<evidence type="ECO:0000256" key="1">
    <source>
        <dbReference type="ARBA" id="ARBA00023002"/>
    </source>
</evidence>